<reference evidence="1" key="1">
    <citation type="journal article" date="2014" name="Front. Microbiol.">
        <title>High frequency of phylogenetically diverse reductive dehalogenase-homologous genes in deep subseafloor sedimentary metagenomes.</title>
        <authorList>
            <person name="Kawai M."/>
            <person name="Futagami T."/>
            <person name="Toyoda A."/>
            <person name="Takaki Y."/>
            <person name="Nishi S."/>
            <person name="Hori S."/>
            <person name="Arai W."/>
            <person name="Tsubouchi T."/>
            <person name="Morono Y."/>
            <person name="Uchiyama I."/>
            <person name="Ito T."/>
            <person name="Fujiyama A."/>
            <person name="Inagaki F."/>
            <person name="Takami H."/>
        </authorList>
    </citation>
    <scope>NUCLEOTIDE SEQUENCE</scope>
    <source>
        <strain evidence="1">Expedition CK06-06</strain>
    </source>
</reference>
<name>X0SMG9_9ZZZZ</name>
<evidence type="ECO:0000313" key="1">
    <source>
        <dbReference type="EMBL" id="GAF76331.1"/>
    </source>
</evidence>
<accession>X0SMG9</accession>
<dbReference type="AlphaFoldDB" id="X0SMG9"/>
<gene>
    <name evidence="1" type="ORF">S01H1_05809</name>
</gene>
<sequence length="81" mass="8788">MADLMIENVPALRKGLITHIRACQRVVTGIDAHNTTVDRIDTSEIQDTASMAKIDVSEAKVTYQACINIVASGEYIPVDGE</sequence>
<proteinExistence type="predicted"/>
<comment type="caution">
    <text evidence="1">The sequence shown here is derived from an EMBL/GenBank/DDBJ whole genome shotgun (WGS) entry which is preliminary data.</text>
</comment>
<dbReference type="EMBL" id="BARS01003019">
    <property type="protein sequence ID" value="GAF76331.1"/>
    <property type="molecule type" value="Genomic_DNA"/>
</dbReference>
<protein>
    <submittedName>
        <fullName evidence="1">Uncharacterized protein</fullName>
    </submittedName>
</protein>
<organism evidence="1">
    <name type="scientific">marine sediment metagenome</name>
    <dbReference type="NCBI Taxonomy" id="412755"/>
    <lineage>
        <taxon>unclassified sequences</taxon>
        <taxon>metagenomes</taxon>
        <taxon>ecological metagenomes</taxon>
    </lineage>
</organism>